<dbReference type="VEuPathDB" id="FungiDB:VP01_3252g3"/>
<dbReference type="AlphaFoldDB" id="A0A0L6UY36"/>
<comment type="function">
    <text evidence="1 10">Subunit of the oligosaccharyl transferase (OST) complex that catalyzes the initial transfer of a defined glycan (Glc(3)Man(9)GlcNAc(2) in eukaryotes) from the lipid carrier dolichol-pyrophosphate to an asparagine residue within an Asn-X-Ser/Thr consensus motif in nascent polypeptide chains, the first step in protein N-glycosylation. N-glycosylation occurs cotranslationally and the complex associates with the Sec61 complex at the channel-forming translocon complex that mediates protein translocation across the endoplasmic reticulum (ER). All subunits are required for a maximal enzyme activity.</text>
</comment>
<feature type="region of interest" description="Disordered" evidence="11">
    <location>
        <begin position="172"/>
        <end position="192"/>
    </location>
</feature>
<dbReference type="Proteomes" id="UP000037035">
    <property type="component" value="Unassembled WGS sequence"/>
</dbReference>
<protein>
    <recommendedName>
        <fullName evidence="10">Dolichyl-diphosphooligosaccharide--protein glycosyltransferase subunit 1</fullName>
    </recommendedName>
</protein>
<evidence type="ECO:0000256" key="9">
    <source>
        <dbReference type="ARBA" id="ARBA00023136"/>
    </source>
</evidence>
<name>A0A0L6UY36_9BASI</name>
<dbReference type="STRING" id="27349.A0A0L6UY36"/>
<comment type="similarity">
    <text evidence="4 10">Belongs to the OST1 family.</text>
</comment>
<dbReference type="OrthoDB" id="310030at2759"/>
<keyword evidence="13" id="KW-1185">Reference proteome</keyword>
<keyword evidence="6" id="KW-0732">Signal</keyword>
<comment type="subunit">
    <text evidence="10">Component of the oligosaccharyltransferase (OST) complex.</text>
</comment>
<dbReference type="InterPro" id="IPR007676">
    <property type="entry name" value="Ribophorin_I"/>
</dbReference>
<evidence type="ECO:0000256" key="4">
    <source>
        <dbReference type="ARBA" id="ARBA00008905"/>
    </source>
</evidence>
<dbReference type="GO" id="GO:0018279">
    <property type="term" value="P:protein N-linked glycosylation via asparagine"/>
    <property type="evidence" value="ECO:0007669"/>
    <property type="project" value="TreeGrafter"/>
</dbReference>
<gene>
    <name evidence="12" type="ORF">VP01_3252g3</name>
</gene>
<sequence>MPGVSPTGRLSSASAPLYIPHLVSLVLCVSAPFLLVTEASGPKSIVLVYKTCRRTGGSDDISSALDRLQTAQQRRCGRQVTMRWKPISLATISLSAQWLSPVSADQVVLDLPQFNVPSKEALPARVTSYLRTIDVAGTITREQLVLHLKRTQKEKTKWHFPVEPHRAANLSSMEVHEGEAKKTGAPGSRGLKIEPAGYDSEKGIHVIDVEWPHPDQDEAVVTISSHFLGLTVPRPKSLAQNEGAKQGLYWEGDLLAGFGAIPGSLTDDAQVKIKIKTPTPRVFSKHAPSGFDVQQTSGSNMITFTSKMSGSKLSDEPQVAQLHFFQPFPLMVIGNLTRLVEVSHWGNNVAIEDQIHLENRGPILNGPFSRVVHHNAIYAAVPGSTAHVLTGLTLELPQGATNPYYTDTIGNVSTSRFRPSMPSTVAISKQQHKFKKNKEAKSSKLELTPRYPIAGGWNYSFTVGYNLEAGRLLKQNDPGQYIFKVPFFTNALDVPIDVATMRVRLPEGAFNVEVYTPFAPTELRDDLIDKTYLDTSGRPTISIKKVRCTEKHASDIYVGHTAFSITYSRAPIVSLQKPLAIAFWMMSLFVMAAGFRRFEWKIGHH</sequence>
<dbReference type="GO" id="GO:0008250">
    <property type="term" value="C:oligosaccharyltransferase complex"/>
    <property type="evidence" value="ECO:0007669"/>
    <property type="project" value="UniProtKB-UniRule"/>
</dbReference>
<comment type="caution">
    <text evidence="12">The sequence shown here is derived from an EMBL/GenBank/DDBJ whole genome shotgun (WGS) entry which is preliminary data.</text>
</comment>
<evidence type="ECO:0000256" key="2">
    <source>
        <dbReference type="ARBA" id="ARBA00004115"/>
    </source>
</evidence>
<keyword evidence="8" id="KW-1133">Transmembrane helix</keyword>
<dbReference type="EMBL" id="LAVV01008227">
    <property type="protein sequence ID" value="KNZ53394.1"/>
    <property type="molecule type" value="Genomic_DNA"/>
</dbReference>
<comment type="subcellular location">
    <subcellularLocation>
        <location evidence="2 10">Endoplasmic reticulum membrane</location>
        <topology evidence="2 10">Single-pass type I membrane protein</topology>
    </subcellularLocation>
</comment>
<evidence type="ECO:0000256" key="8">
    <source>
        <dbReference type="ARBA" id="ARBA00022989"/>
    </source>
</evidence>
<accession>A0A0L6UY36</accession>
<evidence type="ECO:0000313" key="12">
    <source>
        <dbReference type="EMBL" id="KNZ53394.1"/>
    </source>
</evidence>
<organism evidence="12 13">
    <name type="scientific">Puccinia sorghi</name>
    <dbReference type="NCBI Taxonomy" id="27349"/>
    <lineage>
        <taxon>Eukaryota</taxon>
        <taxon>Fungi</taxon>
        <taxon>Dikarya</taxon>
        <taxon>Basidiomycota</taxon>
        <taxon>Pucciniomycotina</taxon>
        <taxon>Pucciniomycetes</taxon>
        <taxon>Pucciniales</taxon>
        <taxon>Pucciniaceae</taxon>
        <taxon>Puccinia</taxon>
    </lineage>
</organism>
<comment type="pathway">
    <text evidence="3 10">Protein modification; protein glycosylation.</text>
</comment>
<proteinExistence type="inferred from homology"/>
<dbReference type="PANTHER" id="PTHR21049:SF0">
    <property type="entry name" value="DOLICHYL-DIPHOSPHOOLIGOSACCHARIDE--PROTEIN GLYCOSYLTRANSFERASE SUBUNIT 1"/>
    <property type="match status" value="1"/>
</dbReference>
<dbReference type="PANTHER" id="PTHR21049">
    <property type="entry name" value="RIBOPHORIN I"/>
    <property type="match status" value="1"/>
</dbReference>
<keyword evidence="5" id="KW-0812">Transmembrane</keyword>
<evidence type="ECO:0000256" key="1">
    <source>
        <dbReference type="ARBA" id="ARBA00002791"/>
    </source>
</evidence>
<evidence type="ECO:0000256" key="7">
    <source>
        <dbReference type="ARBA" id="ARBA00022824"/>
    </source>
</evidence>
<keyword evidence="7 10" id="KW-0256">Endoplasmic reticulum</keyword>
<keyword evidence="9" id="KW-0472">Membrane</keyword>
<dbReference type="UniPathway" id="UPA00378"/>
<evidence type="ECO:0000256" key="10">
    <source>
        <dbReference type="RuleBase" id="RU361143"/>
    </source>
</evidence>
<evidence type="ECO:0000313" key="13">
    <source>
        <dbReference type="Proteomes" id="UP000037035"/>
    </source>
</evidence>
<evidence type="ECO:0000256" key="11">
    <source>
        <dbReference type="SAM" id="MobiDB-lite"/>
    </source>
</evidence>
<evidence type="ECO:0000256" key="5">
    <source>
        <dbReference type="ARBA" id="ARBA00022692"/>
    </source>
</evidence>
<reference evidence="12 13" key="1">
    <citation type="submission" date="2015-08" db="EMBL/GenBank/DDBJ databases">
        <title>Next Generation Sequencing and Analysis of the Genome of Puccinia sorghi L Schw, the Causal Agent of Maize Common Rust.</title>
        <authorList>
            <person name="Rochi L."/>
            <person name="Burguener G."/>
            <person name="Darino M."/>
            <person name="Turjanski A."/>
            <person name="Kreff E."/>
            <person name="Dieguez M.J."/>
            <person name="Sacco F."/>
        </authorList>
    </citation>
    <scope>NUCLEOTIDE SEQUENCE [LARGE SCALE GENOMIC DNA]</scope>
    <source>
        <strain evidence="12 13">RO10H11247</strain>
    </source>
</reference>
<dbReference type="Pfam" id="PF04597">
    <property type="entry name" value="Ribophorin_I"/>
    <property type="match status" value="1"/>
</dbReference>
<evidence type="ECO:0000256" key="3">
    <source>
        <dbReference type="ARBA" id="ARBA00004922"/>
    </source>
</evidence>
<evidence type="ECO:0000256" key="6">
    <source>
        <dbReference type="ARBA" id="ARBA00022729"/>
    </source>
</evidence>